<dbReference type="Proteomes" id="UP001162162">
    <property type="component" value="Unassembled WGS sequence"/>
</dbReference>
<evidence type="ECO:0000313" key="2">
    <source>
        <dbReference type="Proteomes" id="UP001162162"/>
    </source>
</evidence>
<comment type="caution">
    <text evidence="1">The sequence shown here is derived from an EMBL/GenBank/DDBJ whole genome shotgun (WGS) entry which is preliminary data.</text>
</comment>
<protein>
    <submittedName>
        <fullName evidence="1">Uncharacterized protein</fullName>
    </submittedName>
</protein>
<evidence type="ECO:0000313" key="1">
    <source>
        <dbReference type="EMBL" id="KAJ8961753.1"/>
    </source>
</evidence>
<accession>A0AAV8ZC19</accession>
<reference evidence="1" key="1">
    <citation type="journal article" date="2023" name="Insect Mol. Biol.">
        <title>Genome sequencing provides insights into the evolution of gene families encoding plant cell wall-degrading enzymes in longhorned beetles.</title>
        <authorList>
            <person name="Shin N.R."/>
            <person name="Okamura Y."/>
            <person name="Kirsch R."/>
            <person name="Pauchet Y."/>
        </authorList>
    </citation>
    <scope>NUCLEOTIDE SEQUENCE</scope>
    <source>
        <strain evidence="1">AMC_N1</strain>
    </source>
</reference>
<keyword evidence="2" id="KW-1185">Reference proteome</keyword>
<dbReference type="AlphaFoldDB" id="A0AAV8ZC19"/>
<gene>
    <name evidence="1" type="ORF">NQ318_021354</name>
</gene>
<name>A0AAV8ZC19_9CUCU</name>
<sequence>MYVVAGRVKISSGYLKTCAEPKSAAIGTFLPVPQSVRSFLWDLHDDIFLANDKILAALRKVELYFLRKEVFAQCLLSSLSLWNDNGTRCHSRHSSALESQILQSKIAAKSPPHDPAEFLQAI</sequence>
<organism evidence="1 2">
    <name type="scientific">Aromia moschata</name>
    <dbReference type="NCBI Taxonomy" id="1265417"/>
    <lineage>
        <taxon>Eukaryota</taxon>
        <taxon>Metazoa</taxon>
        <taxon>Ecdysozoa</taxon>
        <taxon>Arthropoda</taxon>
        <taxon>Hexapoda</taxon>
        <taxon>Insecta</taxon>
        <taxon>Pterygota</taxon>
        <taxon>Neoptera</taxon>
        <taxon>Endopterygota</taxon>
        <taxon>Coleoptera</taxon>
        <taxon>Polyphaga</taxon>
        <taxon>Cucujiformia</taxon>
        <taxon>Chrysomeloidea</taxon>
        <taxon>Cerambycidae</taxon>
        <taxon>Cerambycinae</taxon>
        <taxon>Callichromatini</taxon>
        <taxon>Aromia</taxon>
    </lineage>
</organism>
<dbReference type="EMBL" id="JAPWTK010000004">
    <property type="protein sequence ID" value="KAJ8961753.1"/>
    <property type="molecule type" value="Genomic_DNA"/>
</dbReference>
<proteinExistence type="predicted"/>